<sequence length="83" mass="9577">SYKQCSLIPPRQSYKQCSLIPPRHFFFSFVSPSSWISPTINKFVSLPRQDTTPALKDLVVQEWEPSLETLQYCPIKNSLKCSL</sequence>
<protein>
    <submittedName>
        <fullName evidence="1">Uncharacterized protein</fullName>
    </submittedName>
</protein>
<dbReference type="EMBL" id="HACA01024046">
    <property type="protein sequence ID" value="CDW41407.1"/>
    <property type="molecule type" value="Transcribed_RNA"/>
</dbReference>
<name>A0A0K2UU51_LEPSM</name>
<proteinExistence type="predicted"/>
<reference evidence="1" key="1">
    <citation type="submission" date="2014-05" db="EMBL/GenBank/DDBJ databases">
        <authorList>
            <person name="Chronopoulou M."/>
        </authorList>
    </citation>
    <scope>NUCLEOTIDE SEQUENCE</scope>
    <source>
        <tissue evidence="1">Whole organism</tissue>
    </source>
</reference>
<evidence type="ECO:0000313" key="1">
    <source>
        <dbReference type="EMBL" id="CDW41407.1"/>
    </source>
</evidence>
<organism evidence="1">
    <name type="scientific">Lepeophtheirus salmonis</name>
    <name type="common">Salmon louse</name>
    <name type="synonym">Caligus salmonis</name>
    <dbReference type="NCBI Taxonomy" id="72036"/>
    <lineage>
        <taxon>Eukaryota</taxon>
        <taxon>Metazoa</taxon>
        <taxon>Ecdysozoa</taxon>
        <taxon>Arthropoda</taxon>
        <taxon>Crustacea</taxon>
        <taxon>Multicrustacea</taxon>
        <taxon>Hexanauplia</taxon>
        <taxon>Copepoda</taxon>
        <taxon>Siphonostomatoida</taxon>
        <taxon>Caligidae</taxon>
        <taxon>Lepeophtheirus</taxon>
    </lineage>
</organism>
<accession>A0A0K2UU51</accession>
<dbReference type="AlphaFoldDB" id="A0A0K2UU51"/>
<feature type="non-terminal residue" evidence="1">
    <location>
        <position position="1"/>
    </location>
</feature>